<dbReference type="SUPFAM" id="SSF53335">
    <property type="entry name" value="S-adenosyl-L-methionine-dependent methyltransferases"/>
    <property type="match status" value="1"/>
</dbReference>
<comment type="caution">
    <text evidence="4">The sequence shown here is derived from an EMBL/GenBank/DDBJ whole genome shotgun (WGS) entry which is preliminary data.</text>
</comment>
<dbReference type="PANTHER" id="PTHR43464:SF19">
    <property type="entry name" value="UBIQUINONE BIOSYNTHESIS O-METHYLTRANSFERASE, MITOCHONDRIAL"/>
    <property type="match status" value="1"/>
</dbReference>
<evidence type="ECO:0000313" key="4">
    <source>
        <dbReference type="EMBL" id="MEW2362040.1"/>
    </source>
</evidence>
<evidence type="ECO:0000256" key="1">
    <source>
        <dbReference type="ARBA" id="ARBA00022603"/>
    </source>
</evidence>
<evidence type="ECO:0000256" key="2">
    <source>
        <dbReference type="ARBA" id="ARBA00022679"/>
    </source>
</evidence>
<dbReference type="EMBL" id="JBEYRS010000003">
    <property type="protein sequence ID" value="MEW2362040.1"/>
    <property type="molecule type" value="Genomic_DNA"/>
</dbReference>
<evidence type="ECO:0000256" key="3">
    <source>
        <dbReference type="ARBA" id="ARBA00022691"/>
    </source>
</evidence>
<dbReference type="InterPro" id="IPR029063">
    <property type="entry name" value="SAM-dependent_MTases_sf"/>
</dbReference>
<dbReference type="PANTHER" id="PTHR43464">
    <property type="entry name" value="METHYLTRANSFERASE"/>
    <property type="match status" value="1"/>
</dbReference>
<reference evidence="4 5" key="1">
    <citation type="submission" date="2024-06" db="EMBL/GenBank/DDBJ databases">
        <title>The Natural Products Discovery Center: Release of the First 8490 Sequenced Strains for Exploring Actinobacteria Biosynthetic Diversity.</title>
        <authorList>
            <person name="Kalkreuter E."/>
            <person name="Kautsar S.A."/>
            <person name="Yang D."/>
            <person name="Bader C.D."/>
            <person name="Teijaro C.N."/>
            <person name="Fluegel L."/>
            <person name="Davis C.M."/>
            <person name="Simpson J.R."/>
            <person name="Lauterbach L."/>
            <person name="Steele A.D."/>
            <person name="Gui C."/>
            <person name="Meng S."/>
            <person name="Li G."/>
            <person name="Viehrig K."/>
            <person name="Ye F."/>
            <person name="Su P."/>
            <person name="Kiefer A.F."/>
            <person name="Nichols A."/>
            <person name="Cepeda A.J."/>
            <person name="Yan W."/>
            <person name="Fan B."/>
            <person name="Jiang Y."/>
            <person name="Adhikari A."/>
            <person name="Zheng C.-J."/>
            <person name="Schuster L."/>
            <person name="Cowan T.M."/>
            <person name="Smanski M.J."/>
            <person name="Chevrette M.G."/>
            <person name="De Carvalho L.P.S."/>
            <person name="Shen B."/>
        </authorList>
    </citation>
    <scope>NUCLEOTIDE SEQUENCE [LARGE SCALE GENOMIC DNA]</scope>
    <source>
        <strain evidence="4 5">NPDC047833</strain>
    </source>
</reference>
<evidence type="ECO:0000313" key="5">
    <source>
        <dbReference type="Proteomes" id="UP001553843"/>
    </source>
</evidence>
<name>A0ABV3LRF9_9ACTN</name>
<protein>
    <submittedName>
        <fullName evidence="4">Class I SAM-dependent methyltransferase</fullName>
        <ecNumber evidence="4">2.1.-.-</ecNumber>
    </submittedName>
</protein>
<dbReference type="InterPro" id="IPR008854">
    <property type="entry name" value="TPMT"/>
</dbReference>
<organism evidence="4 5">
    <name type="scientific">Streptomyces huasconensis</name>
    <dbReference type="NCBI Taxonomy" id="1854574"/>
    <lineage>
        <taxon>Bacteria</taxon>
        <taxon>Bacillati</taxon>
        <taxon>Actinomycetota</taxon>
        <taxon>Actinomycetes</taxon>
        <taxon>Kitasatosporales</taxon>
        <taxon>Streptomycetaceae</taxon>
        <taxon>Streptomyces</taxon>
    </lineage>
</organism>
<keyword evidence="1 4" id="KW-0489">Methyltransferase</keyword>
<dbReference type="Proteomes" id="UP001553843">
    <property type="component" value="Unassembled WGS sequence"/>
</dbReference>
<dbReference type="GO" id="GO:0008168">
    <property type="term" value="F:methyltransferase activity"/>
    <property type="evidence" value="ECO:0007669"/>
    <property type="project" value="UniProtKB-KW"/>
</dbReference>
<accession>A0ABV3LRF9</accession>
<proteinExistence type="predicted"/>
<dbReference type="EC" id="2.1.-.-" evidence="4"/>
<dbReference type="GO" id="GO:0032259">
    <property type="term" value="P:methylation"/>
    <property type="evidence" value="ECO:0007669"/>
    <property type="project" value="UniProtKB-KW"/>
</dbReference>
<dbReference type="CDD" id="cd02440">
    <property type="entry name" value="AdoMet_MTases"/>
    <property type="match status" value="1"/>
</dbReference>
<gene>
    <name evidence="4" type="ORF">AB0887_08735</name>
</gene>
<keyword evidence="2 4" id="KW-0808">Transferase</keyword>
<keyword evidence="3" id="KW-0949">S-adenosyl-L-methionine</keyword>
<dbReference type="Pfam" id="PF05724">
    <property type="entry name" value="TPMT"/>
    <property type="match status" value="1"/>
</dbReference>
<dbReference type="Gene3D" id="3.40.50.150">
    <property type="entry name" value="Vaccinia Virus protein VP39"/>
    <property type="match status" value="1"/>
</dbReference>
<keyword evidence="5" id="KW-1185">Reference proteome</keyword>
<dbReference type="RefSeq" id="WP_359771575.1">
    <property type="nucleotide sequence ID" value="NZ_JBEYRR010000001.1"/>
</dbReference>
<sequence>MPIVHRGNELELSAEEYENLYREQARDGTGVSRPVWDIGGPQPLVIQWYHEGMITGPVLDAGCGHGHNSLYLAEQGLTVVGFDRSESAVKMAHAMARSRTFGAGSATFITADALSIDLGGQGPFQTILDSCLYHCLTEAQRHVYMAQLHKQACSNARLLLICLSDQAPLGLPGPFRISQSNLHQTLNSSGWDVSSITAGTYRTRWTHEIREGLKRTAELDLFDAAASTSTVEGEEALFPFPVWTVTADRRDLRLPLDRGREGQP</sequence>